<protein>
    <recommendedName>
        <fullName evidence="5">Tat pathway signal sequence</fullName>
    </recommendedName>
</protein>
<evidence type="ECO:0008006" key="5">
    <source>
        <dbReference type="Google" id="ProtNLM"/>
    </source>
</evidence>
<organism evidence="3 4">
    <name type="scientific">Bimuria novae-zelandiae CBS 107.79</name>
    <dbReference type="NCBI Taxonomy" id="1447943"/>
    <lineage>
        <taxon>Eukaryota</taxon>
        <taxon>Fungi</taxon>
        <taxon>Dikarya</taxon>
        <taxon>Ascomycota</taxon>
        <taxon>Pezizomycotina</taxon>
        <taxon>Dothideomycetes</taxon>
        <taxon>Pleosporomycetidae</taxon>
        <taxon>Pleosporales</taxon>
        <taxon>Massarineae</taxon>
        <taxon>Didymosphaeriaceae</taxon>
        <taxon>Bimuria</taxon>
    </lineage>
</organism>
<dbReference type="InterPro" id="IPR021765">
    <property type="entry name" value="UstYa-like"/>
</dbReference>
<evidence type="ECO:0000256" key="1">
    <source>
        <dbReference type="ARBA" id="ARBA00004685"/>
    </source>
</evidence>
<dbReference type="PANTHER" id="PTHR33365">
    <property type="entry name" value="YALI0B05434P"/>
    <property type="match status" value="1"/>
</dbReference>
<accession>A0A6A5VLN8</accession>
<dbReference type="OrthoDB" id="3687641at2759"/>
<evidence type="ECO:0000256" key="2">
    <source>
        <dbReference type="ARBA" id="ARBA00035112"/>
    </source>
</evidence>
<keyword evidence="4" id="KW-1185">Reference proteome</keyword>
<gene>
    <name evidence="3" type="ORF">BU23DRAFT_577611</name>
</gene>
<evidence type="ECO:0000313" key="3">
    <source>
        <dbReference type="EMBL" id="KAF1978171.1"/>
    </source>
</evidence>
<dbReference type="Proteomes" id="UP000800036">
    <property type="component" value="Unassembled WGS sequence"/>
</dbReference>
<sequence length="140" mass="16402">MSRIPLQEASQLTNRTVPIPDDPGYYVVTIDVFHELHCLNMMRKRIFWNSTQGEMPDMYSLHHMDHCIDSLRQSLMCSSDITPIPYAWYPKYNQVLPTTGVPHTCRDFDAIREWAKERYTDQMELKVRMDDPLGNVVHAS</sequence>
<comment type="pathway">
    <text evidence="1">Mycotoxin biosynthesis.</text>
</comment>
<dbReference type="GO" id="GO:0043386">
    <property type="term" value="P:mycotoxin biosynthetic process"/>
    <property type="evidence" value="ECO:0007669"/>
    <property type="project" value="InterPro"/>
</dbReference>
<name>A0A6A5VLN8_9PLEO</name>
<dbReference type="PANTHER" id="PTHR33365:SF4">
    <property type="entry name" value="CYCLOCHLOROTINE BIOSYNTHESIS PROTEIN O"/>
    <property type="match status" value="1"/>
</dbReference>
<dbReference type="Pfam" id="PF11807">
    <property type="entry name" value="UstYa"/>
    <property type="match status" value="1"/>
</dbReference>
<comment type="similarity">
    <text evidence="2">Belongs to the ustYa family.</text>
</comment>
<reference evidence="3" key="1">
    <citation type="journal article" date="2020" name="Stud. Mycol.">
        <title>101 Dothideomycetes genomes: a test case for predicting lifestyles and emergence of pathogens.</title>
        <authorList>
            <person name="Haridas S."/>
            <person name="Albert R."/>
            <person name="Binder M."/>
            <person name="Bloem J."/>
            <person name="Labutti K."/>
            <person name="Salamov A."/>
            <person name="Andreopoulos B."/>
            <person name="Baker S."/>
            <person name="Barry K."/>
            <person name="Bills G."/>
            <person name="Bluhm B."/>
            <person name="Cannon C."/>
            <person name="Castanera R."/>
            <person name="Culley D."/>
            <person name="Daum C."/>
            <person name="Ezra D."/>
            <person name="Gonzalez J."/>
            <person name="Henrissat B."/>
            <person name="Kuo A."/>
            <person name="Liang C."/>
            <person name="Lipzen A."/>
            <person name="Lutzoni F."/>
            <person name="Magnuson J."/>
            <person name="Mondo S."/>
            <person name="Nolan M."/>
            <person name="Ohm R."/>
            <person name="Pangilinan J."/>
            <person name="Park H.-J."/>
            <person name="Ramirez L."/>
            <person name="Alfaro M."/>
            <person name="Sun H."/>
            <person name="Tritt A."/>
            <person name="Yoshinaga Y."/>
            <person name="Zwiers L.-H."/>
            <person name="Turgeon B."/>
            <person name="Goodwin S."/>
            <person name="Spatafora J."/>
            <person name="Crous P."/>
            <person name="Grigoriev I."/>
        </authorList>
    </citation>
    <scope>NUCLEOTIDE SEQUENCE</scope>
    <source>
        <strain evidence="3">CBS 107.79</strain>
    </source>
</reference>
<evidence type="ECO:0000313" key="4">
    <source>
        <dbReference type="Proteomes" id="UP000800036"/>
    </source>
</evidence>
<dbReference type="EMBL" id="ML976661">
    <property type="protein sequence ID" value="KAF1978171.1"/>
    <property type="molecule type" value="Genomic_DNA"/>
</dbReference>
<dbReference type="AlphaFoldDB" id="A0A6A5VLN8"/>
<proteinExistence type="inferred from homology"/>